<sequence length="92" mass="10311">MIQPEPTVEELLAEIKRILEAPDDIDPAVLMSPKMSSIAGVADIEFDERWAREVADLERFTTRVVPVRATEHAAVEARVDNVIYVRFGGSPY</sequence>
<evidence type="ECO:0000313" key="2">
    <source>
        <dbReference type="Proteomes" id="UP000259026"/>
    </source>
</evidence>
<name>A0A385EDF4_9CAUD</name>
<organism evidence="1 2">
    <name type="scientific">Caulobacter phage CcrPW</name>
    <dbReference type="NCBI Taxonomy" id="2283271"/>
    <lineage>
        <taxon>Viruses</taxon>
        <taxon>Duplodnaviria</taxon>
        <taxon>Heunggongvirae</taxon>
        <taxon>Uroviricota</taxon>
        <taxon>Caudoviricetes</taxon>
        <taxon>Jeanschmidtviridae</taxon>
        <taxon>Colossusvirus</taxon>
        <taxon>Colossusvirus PW</taxon>
    </lineage>
</organism>
<dbReference type="Proteomes" id="UP000259026">
    <property type="component" value="Segment"/>
</dbReference>
<keyword evidence="2" id="KW-1185">Reference proteome</keyword>
<dbReference type="EMBL" id="MH588545">
    <property type="protein sequence ID" value="AXQ68882.1"/>
    <property type="molecule type" value="Genomic_DNA"/>
</dbReference>
<reference evidence="1 2" key="2">
    <citation type="submission" date="2018-09" db="EMBL/GenBank/DDBJ databases">
        <title>Giant CbK-like Caulobacter bacteriophages have genetically divergent genomes.</title>
        <authorList>
            <person name="Wilson K."/>
            <person name="Ely B."/>
        </authorList>
    </citation>
    <scope>NUCLEOTIDE SEQUENCE [LARGE SCALE GENOMIC DNA]</scope>
</reference>
<protein>
    <submittedName>
        <fullName evidence="1">Uncharacterized protein</fullName>
    </submittedName>
</protein>
<evidence type="ECO:0000313" key="1">
    <source>
        <dbReference type="EMBL" id="AXQ68882.1"/>
    </source>
</evidence>
<proteinExistence type="predicted"/>
<reference evidence="2" key="1">
    <citation type="submission" date="2018-07" db="EMBL/GenBank/DDBJ databases">
        <title>Giant CbK-like Caulobacter bacteriophages have genetically divergent genomes.</title>
        <authorList>
            <person name="Wilson K.M."/>
            <person name="Ely B."/>
        </authorList>
    </citation>
    <scope>NUCLEOTIDE SEQUENCE [LARGE SCALE GENOMIC DNA]</scope>
</reference>
<accession>A0A385EDF4</accession>
<gene>
    <name evidence="1" type="ORF">CcrPW_gp343</name>
</gene>